<keyword evidence="2" id="KW-0732">Signal</keyword>
<sequence length="295" mass="31123">MKTSLLIAASLVAASMPAQAHRQWLLPSGTIFSGQDPWVSVDAAVSNDLFYADHVAMQLTNVKAWNPQGEEVAIQNASTGRYRSVFDVKLDKPGTWRIGTSQSGVMGTFKVDGVEWRLGGRRGPPPGAAQGQGGPAGGNAMAGRPGGQAPRFVATVDEIPANATDLKLTETSGRNEIFVTSGAPTEIKASGKGLELVPITHPAELVQGETARFRFTVDGQPAAGLKVTVVPGGKRYRDAEGVFEVTTGADGVAAIDWTMPGMFWLNATLSDDKPSVPRATARRMSYTTTVEVMAP</sequence>
<dbReference type="Proteomes" id="UP001138540">
    <property type="component" value="Unassembled WGS sequence"/>
</dbReference>
<feature type="chain" id="PRO_5045681860" evidence="2">
    <location>
        <begin position="21"/>
        <end position="295"/>
    </location>
</feature>
<keyword evidence="4" id="KW-1185">Reference proteome</keyword>
<dbReference type="InterPro" id="IPR019613">
    <property type="entry name" value="DUF4198"/>
</dbReference>
<evidence type="ECO:0000313" key="3">
    <source>
        <dbReference type="EMBL" id="MBB5987492.1"/>
    </source>
</evidence>
<accession>A0ABR6NJN1</accession>
<feature type="region of interest" description="Disordered" evidence="1">
    <location>
        <begin position="120"/>
        <end position="146"/>
    </location>
</feature>
<dbReference type="EMBL" id="JACHKA010000001">
    <property type="protein sequence ID" value="MBB5987492.1"/>
    <property type="molecule type" value="Genomic_DNA"/>
</dbReference>
<evidence type="ECO:0000313" key="4">
    <source>
        <dbReference type="Proteomes" id="UP001138540"/>
    </source>
</evidence>
<comment type="caution">
    <text evidence="3">The sequence shown here is derived from an EMBL/GenBank/DDBJ whole genome shotgun (WGS) entry which is preliminary data.</text>
</comment>
<evidence type="ECO:0000256" key="2">
    <source>
        <dbReference type="SAM" id="SignalP"/>
    </source>
</evidence>
<protein>
    <submittedName>
        <fullName evidence="3">GH25 family protein</fullName>
    </submittedName>
</protein>
<gene>
    <name evidence="3" type="ORF">HNP60_003466</name>
</gene>
<name>A0ABR6NJN1_9SPHN</name>
<feature type="signal peptide" evidence="2">
    <location>
        <begin position="1"/>
        <end position="20"/>
    </location>
</feature>
<evidence type="ECO:0000256" key="1">
    <source>
        <dbReference type="SAM" id="MobiDB-lite"/>
    </source>
</evidence>
<proteinExistence type="predicted"/>
<dbReference type="Pfam" id="PF10670">
    <property type="entry name" value="DUF4198"/>
    <property type="match status" value="1"/>
</dbReference>
<reference evidence="3 4" key="1">
    <citation type="submission" date="2020-08" db="EMBL/GenBank/DDBJ databases">
        <title>Exploring microbial biodiversity for novel pathways involved in the catabolism of aromatic compounds derived from lignin.</title>
        <authorList>
            <person name="Elkins J."/>
        </authorList>
    </citation>
    <scope>NUCLEOTIDE SEQUENCE [LARGE SCALE GENOMIC DNA]</scope>
    <source>
        <strain evidence="3 4">B1D3A</strain>
    </source>
</reference>
<organism evidence="3 4">
    <name type="scientific">Sphingobium lignivorans</name>
    <dbReference type="NCBI Taxonomy" id="2735886"/>
    <lineage>
        <taxon>Bacteria</taxon>
        <taxon>Pseudomonadati</taxon>
        <taxon>Pseudomonadota</taxon>
        <taxon>Alphaproteobacteria</taxon>
        <taxon>Sphingomonadales</taxon>
        <taxon>Sphingomonadaceae</taxon>
        <taxon>Sphingobium</taxon>
    </lineage>
</organism>